<keyword evidence="7 9" id="KW-0418">Kinase</keyword>
<dbReference type="GO" id="GO:0005524">
    <property type="term" value="F:ATP binding"/>
    <property type="evidence" value="ECO:0007669"/>
    <property type="project" value="UniProtKB-UniRule"/>
</dbReference>
<evidence type="ECO:0000256" key="4">
    <source>
        <dbReference type="ARBA" id="ARBA00007008"/>
    </source>
</evidence>
<proteinExistence type="inferred from homology"/>
<dbReference type="GO" id="GO:0070814">
    <property type="term" value="P:hydrogen sulfide biosynthetic process"/>
    <property type="evidence" value="ECO:0007669"/>
    <property type="project" value="UniProtKB-UniRule"/>
</dbReference>
<gene>
    <name evidence="9" type="primary">cysC</name>
    <name evidence="12" type="ORF">HNR53_003318</name>
</gene>
<comment type="similarity">
    <text evidence="4 9 10">Belongs to the APS kinase family.</text>
</comment>
<sequence length="221" mass="25379">MRIASELISEGDFDEKVKERTMQKANLIWHHSTVSKKDRQLQNGYKSCVLWFTGLSGSGKSTLANAVDYTLFQKKIKSFCLDGDNIRLGLNRDLSFAEEDRKENIRRIGEVAKLFVDSGLIVLTAFISPFREDRETIRKMFETDEFIEVYLQCPLQVCEDRDPKGLYKRARRGEISDFTGISSPYEPPSTPEIVIDSNECSIVESVGEIYQYLKEKKILID</sequence>
<evidence type="ECO:0000256" key="1">
    <source>
        <dbReference type="ARBA" id="ARBA00001823"/>
    </source>
</evidence>
<keyword evidence="8 9" id="KW-0067">ATP-binding</keyword>
<evidence type="ECO:0000256" key="6">
    <source>
        <dbReference type="ARBA" id="ARBA00022741"/>
    </source>
</evidence>
<dbReference type="SUPFAM" id="SSF52540">
    <property type="entry name" value="P-loop containing nucleoside triphosphate hydrolases"/>
    <property type="match status" value="1"/>
</dbReference>
<dbReference type="PANTHER" id="PTHR11055">
    <property type="entry name" value="BIFUNCTIONAL 3'-PHOSPHOADENOSINE 5'-PHOSPHOSULFATE SYNTHASE"/>
    <property type="match status" value="1"/>
</dbReference>
<protein>
    <recommendedName>
        <fullName evidence="9 10">Adenylyl-sulfate kinase</fullName>
        <ecNumber evidence="9 10">2.7.1.25</ecNumber>
    </recommendedName>
    <alternativeName>
        <fullName evidence="9">APS kinase</fullName>
    </alternativeName>
    <alternativeName>
        <fullName evidence="9">ATP adenosine-5'-phosphosulfate 3'-phosphotransferase</fullName>
    </alternativeName>
    <alternativeName>
        <fullName evidence="9">Adenosine-5'-phosphosulfate kinase</fullName>
    </alternativeName>
</protein>
<accession>A0A7X0HTQ7</accession>
<comment type="function">
    <text evidence="2 9 10">Catalyzes the synthesis of activated sulfate.</text>
</comment>
<dbReference type="Gene3D" id="3.40.50.300">
    <property type="entry name" value="P-loop containing nucleotide triphosphate hydrolases"/>
    <property type="match status" value="1"/>
</dbReference>
<reference evidence="12 13" key="1">
    <citation type="submission" date="2020-08" db="EMBL/GenBank/DDBJ databases">
        <title>Genomic Encyclopedia of Type Strains, Phase IV (KMG-IV): sequencing the most valuable type-strain genomes for metagenomic binning, comparative biology and taxonomic classification.</title>
        <authorList>
            <person name="Goeker M."/>
        </authorList>
    </citation>
    <scope>NUCLEOTIDE SEQUENCE [LARGE SCALE GENOMIC DNA]</scope>
    <source>
        <strain evidence="12 13">DSM 5391</strain>
    </source>
</reference>
<keyword evidence="9" id="KW-0597">Phosphoprotein</keyword>
<evidence type="ECO:0000256" key="3">
    <source>
        <dbReference type="ARBA" id="ARBA00004806"/>
    </source>
</evidence>
<organism evidence="12 13">
    <name type="scientific">Bacillus benzoevorans</name>
    <dbReference type="NCBI Taxonomy" id="1456"/>
    <lineage>
        <taxon>Bacteria</taxon>
        <taxon>Bacillati</taxon>
        <taxon>Bacillota</taxon>
        <taxon>Bacilli</taxon>
        <taxon>Bacillales</taxon>
        <taxon>Bacillaceae</taxon>
        <taxon>Bacillus</taxon>
    </lineage>
</organism>
<dbReference type="GO" id="GO:0000103">
    <property type="term" value="P:sulfate assimilation"/>
    <property type="evidence" value="ECO:0007669"/>
    <property type="project" value="UniProtKB-UniRule"/>
</dbReference>
<dbReference type="InterPro" id="IPR059117">
    <property type="entry name" value="APS_kinase_dom"/>
</dbReference>
<dbReference type="Proteomes" id="UP000531594">
    <property type="component" value="Unassembled WGS sequence"/>
</dbReference>
<dbReference type="EMBL" id="JACHGK010000012">
    <property type="protein sequence ID" value="MBB6446658.1"/>
    <property type="molecule type" value="Genomic_DNA"/>
</dbReference>
<comment type="caution">
    <text evidence="12">The sequence shown here is derived from an EMBL/GenBank/DDBJ whole genome shotgun (WGS) entry which is preliminary data.</text>
</comment>
<dbReference type="PANTHER" id="PTHR11055:SF1">
    <property type="entry name" value="PAPS SYNTHETASE, ISOFORM D"/>
    <property type="match status" value="1"/>
</dbReference>
<evidence type="ECO:0000256" key="8">
    <source>
        <dbReference type="ARBA" id="ARBA00022840"/>
    </source>
</evidence>
<keyword evidence="6 9" id="KW-0547">Nucleotide-binding</keyword>
<comment type="catalytic activity">
    <reaction evidence="1 9 10">
        <text>adenosine 5'-phosphosulfate + ATP = 3'-phosphoadenylyl sulfate + ADP + H(+)</text>
        <dbReference type="Rhea" id="RHEA:24152"/>
        <dbReference type="ChEBI" id="CHEBI:15378"/>
        <dbReference type="ChEBI" id="CHEBI:30616"/>
        <dbReference type="ChEBI" id="CHEBI:58243"/>
        <dbReference type="ChEBI" id="CHEBI:58339"/>
        <dbReference type="ChEBI" id="CHEBI:456216"/>
        <dbReference type="EC" id="2.7.1.25"/>
    </reaction>
</comment>
<dbReference type="GO" id="GO:0004020">
    <property type="term" value="F:adenylylsulfate kinase activity"/>
    <property type="evidence" value="ECO:0007669"/>
    <property type="project" value="UniProtKB-UniRule"/>
</dbReference>
<dbReference type="NCBIfam" id="TIGR00455">
    <property type="entry name" value="apsK"/>
    <property type="match status" value="1"/>
</dbReference>
<feature type="binding site" evidence="9">
    <location>
        <begin position="54"/>
        <end position="61"/>
    </location>
    <ligand>
        <name>ATP</name>
        <dbReference type="ChEBI" id="CHEBI:30616"/>
    </ligand>
</feature>
<dbReference type="UniPathway" id="UPA00140">
    <property type="reaction ID" value="UER00205"/>
</dbReference>
<dbReference type="HAMAP" id="MF_00065">
    <property type="entry name" value="Adenylyl_sulf_kinase"/>
    <property type="match status" value="1"/>
</dbReference>
<feature type="active site" description="Phosphoserine intermediate" evidence="9">
    <location>
        <position position="128"/>
    </location>
</feature>
<dbReference type="InterPro" id="IPR002891">
    <property type="entry name" value="APS"/>
</dbReference>
<evidence type="ECO:0000256" key="2">
    <source>
        <dbReference type="ARBA" id="ARBA00002632"/>
    </source>
</evidence>
<evidence type="ECO:0000256" key="10">
    <source>
        <dbReference type="RuleBase" id="RU004347"/>
    </source>
</evidence>
<evidence type="ECO:0000256" key="5">
    <source>
        <dbReference type="ARBA" id="ARBA00022679"/>
    </source>
</evidence>
<dbReference type="InterPro" id="IPR027417">
    <property type="entry name" value="P-loop_NTPase"/>
</dbReference>
<evidence type="ECO:0000256" key="9">
    <source>
        <dbReference type="HAMAP-Rule" id="MF_00065"/>
    </source>
</evidence>
<feature type="domain" description="APS kinase" evidence="11">
    <location>
        <begin position="46"/>
        <end position="196"/>
    </location>
</feature>
<keyword evidence="5 9" id="KW-0808">Transferase</keyword>
<dbReference type="NCBIfam" id="NF003013">
    <property type="entry name" value="PRK03846.1"/>
    <property type="match status" value="1"/>
</dbReference>
<evidence type="ECO:0000256" key="7">
    <source>
        <dbReference type="ARBA" id="ARBA00022777"/>
    </source>
</evidence>
<dbReference type="AlphaFoldDB" id="A0A7X0HTQ7"/>
<dbReference type="EC" id="2.7.1.25" evidence="9 10"/>
<dbReference type="Pfam" id="PF01583">
    <property type="entry name" value="APS_kinase"/>
    <property type="match status" value="1"/>
</dbReference>
<name>A0A7X0HTQ7_9BACI</name>
<comment type="pathway">
    <text evidence="3 9 10">Sulfur metabolism; hydrogen sulfide biosynthesis; sulfite from sulfate: step 2/3.</text>
</comment>
<keyword evidence="13" id="KW-1185">Reference proteome</keyword>
<dbReference type="CDD" id="cd02027">
    <property type="entry name" value="APSK"/>
    <property type="match status" value="1"/>
</dbReference>
<evidence type="ECO:0000259" key="11">
    <source>
        <dbReference type="Pfam" id="PF01583"/>
    </source>
</evidence>
<evidence type="ECO:0000313" key="12">
    <source>
        <dbReference type="EMBL" id="MBB6446658.1"/>
    </source>
</evidence>
<dbReference type="FunFam" id="3.40.50.300:FF:000212">
    <property type="entry name" value="Adenylyl-sulfate kinase"/>
    <property type="match status" value="1"/>
</dbReference>
<evidence type="ECO:0000313" key="13">
    <source>
        <dbReference type="Proteomes" id="UP000531594"/>
    </source>
</evidence>